<sequence>MPLPATEVFFYRLLKQDLKVKQMLQFQTLPME</sequence>
<accession>B8CPR6</accession>
<dbReference type="EMBL" id="CP000472">
    <property type="protein sequence ID" value="ACJ29778.1"/>
    <property type="molecule type" value="Genomic_DNA"/>
</dbReference>
<proteinExistence type="predicted"/>
<dbReference type="AlphaFoldDB" id="B8CPR6"/>
<reference evidence="1 2" key="1">
    <citation type="journal article" date="2008" name="PLoS ONE">
        <title>Environmental adaptation: genomic analysis of the piezotolerant and psychrotolerant deep-sea iron reducing bacterium Shewanella piezotolerans WP3.</title>
        <authorList>
            <person name="Wang F."/>
            <person name="Wang J."/>
            <person name="Jian H."/>
            <person name="Zhang B."/>
            <person name="Li S."/>
            <person name="Wang F."/>
            <person name="Zeng X."/>
            <person name="Gao L."/>
            <person name="Bartlett D.H."/>
            <person name="Yu J."/>
            <person name="Hu S."/>
            <person name="Xiao X."/>
        </authorList>
    </citation>
    <scope>NUCLEOTIDE SEQUENCE [LARGE SCALE GENOMIC DNA]</scope>
    <source>
        <strain evidence="2">WP3 / JCM 13877</strain>
    </source>
</reference>
<protein>
    <submittedName>
        <fullName evidence="1">Uncharacterized protein</fullName>
    </submittedName>
</protein>
<dbReference type="KEGG" id="swp:swp_3061"/>
<dbReference type="HOGENOM" id="CLU_3391305_0_0_6"/>
<evidence type="ECO:0000313" key="1">
    <source>
        <dbReference type="EMBL" id="ACJ29778.1"/>
    </source>
</evidence>
<evidence type="ECO:0000313" key="2">
    <source>
        <dbReference type="Proteomes" id="UP000000753"/>
    </source>
</evidence>
<name>B8CPR6_SHEPW</name>
<gene>
    <name evidence="1" type="ordered locus">swp_3061</name>
</gene>
<keyword evidence="2" id="KW-1185">Reference proteome</keyword>
<dbReference type="Proteomes" id="UP000000753">
    <property type="component" value="Chromosome"/>
</dbReference>
<organism evidence="1 2">
    <name type="scientific">Shewanella piezotolerans (strain WP3 / JCM 13877)</name>
    <dbReference type="NCBI Taxonomy" id="225849"/>
    <lineage>
        <taxon>Bacteria</taxon>
        <taxon>Pseudomonadati</taxon>
        <taxon>Pseudomonadota</taxon>
        <taxon>Gammaproteobacteria</taxon>
        <taxon>Alteromonadales</taxon>
        <taxon>Shewanellaceae</taxon>
        <taxon>Shewanella</taxon>
    </lineage>
</organism>